<comment type="caution">
    <text evidence="2">The sequence shown here is derived from an EMBL/GenBank/DDBJ whole genome shotgun (WGS) entry which is preliminary data.</text>
</comment>
<gene>
    <name evidence="2" type="ORF">MYCIT1_LOCUS20932</name>
</gene>
<feature type="region of interest" description="Disordered" evidence="1">
    <location>
        <begin position="120"/>
        <end position="145"/>
    </location>
</feature>
<dbReference type="AlphaFoldDB" id="A0AAD2Q4R8"/>
<evidence type="ECO:0000313" key="2">
    <source>
        <dbReference type="EMBL" id="CAK5274032.1"/>
    </source>
</evidence>
<feature type="compositionally biased region" description="Basic and acidic residues" evidence="1">
    <location>
        <begin position="126"/>
        <end position="145"/>
    </location>
</feature>
<name>A0AAD2Q4R8_9AGAR</name>
<organism evidence="2 3">
    <name type="scientific">Mycena citricolor</name>
    <dbReference type="NCBI Taxonomy" id="2018698"/>
    <lineage>
        <taxon>Eukaryota</taxon>
        <taxon>Fungi</taxon>
        <taxon>Dikarya</taxon>
        <taxon>Basidiomycota</taxon>
        <taxon>Agaricomycotina</taxon>
        <taxon>Agaricomycetes</taxon>
        <taxon>Agaricomycetidae</taxon>
        <taxon>Agaricales</taxon>
        <taxon>Marasmiineae</taxon>
        <taxon>Mycenaceae</taxon>
        <taxon>Mycena</taxon>
    </lineage>
</organism>
<accession>A0AAD2Q4R8</accession>
<dbReference type="Proteomes" id="UP001295794">
    <property type="component" value="Unassembled WGS sequence"/>
</dbReference>
<evidence type="ECO:0000313" key="3">
    <source>
        <dbReference type="Proteomes" id="UP001295794"/>
    </source>
</evidence>
<protein>
    <submittedName>
        <fullName evidence="2">Uncharacterized protein</fullName>
    </submittedName>
</protein>
<sequence>MEPMKAAFEVPRDDIDSAHQILKAFGTWQSETTEVLVCGSRGTEEFLHSVPAFGPCFRLHTYARATHGSDPPSEVTSSLHFGSSKGTDALQFPLDCSSSLRSHRIVQQKHRVVSVQNISTAFTSHPSHDQDRANQELRLRRPELR</sequence>
<proteinExistence type="predicted"/>
<keyword evidence="3" id="KW-1185">Reference proteome</keyword>
<evidence type="ECO:0000256" key="1">
    <source>
        <dbReference type="SAM" id="MobiDB-lite"/>
    </source>
</evidence>
<dbReference type="EMBL" id="CAVNYO010000399">
    <property type="protein sequence ID" value="CAK5274032.1"/>
    <property type="molecule type" value="Genomic_DNA"/>
</dbReference>
<reference evidence="2" key="1">
    <citation type="submission" date="2023-11" db="EMBL/GenBank/DDBJ databases">
        <authorList>
            <person name="De Vega J J."/>
            <person name="De Vega J J."/>
        </authorList>
    </citation>
    <scope>NUCLEOTIDE SEQUENCE</scope>
</reference>